<name>A0A1X7A366_9RHOB</name>
<dbReference type="AlphaFoldDB" id="A0A1X7A366"/>
<organism evidence="2 3">
    <name type="scientific">Roseivivax jejudonensis</name>
    <dbReference type="NCBI Taxonomy" id="1529041"/>
    <lineage>
        <taxon>Bacteria</taxon>
        <taxon>Pseudomonadati</taxon>
        <taxon>Pseudomonadota</taxon>
        <taxon>Alphaproteobacteria</taxon>
        <taxon>Rhodobacterales</taxon>
        <taxon>Roseobacteraceae</taxon>
        <taxon>Roseivivax</taxon>
    </lineage>
</organism>
<evidence type="ECO:0000256" key="1">
    <source>
        <dbReference type="SAM" id="MobiDB-lite"/>
    </source>
</evidence>
<reference evidence="2 3" key="1">
    <citation type="submission" date="2017-03" db="EMBL/GenBank/DDBJ databases">
        <authorList>
            <person name="Afonso C.L."/>
            <person name="Miller P.J."/>
            <person name="Scott M.A."/>
            <person name="Spackman E."/>
            <person name="Goraichik I."/>
            <person name="Dimitrov K.M."/>
            <person name="Suarez D.L."/>
            <person name="Swayne D.E."/>
        </authorList>
    </citation>
    <scope>NUCLEOTIDE SEQUENCE [LARGE SCALE GENOMIC DNA]</scope>
    <source>
        <strain evidence="2 3">CECT 8625</strain>
    </source>
</reference>
<feature type="region of interest" description="Disordered" evidence="1">
    <location>
        <begin position="94"/>
        <end position="113"/>
    </location>
</feature>
<dbReference type="Proteomes" id="UP000193570">
    <property type="component" value="Unassembled WGS sequence"/>
</dbReference>
<dbReference type="RefSeq" id="WP_085793268.1">
    <property type="nucleotide sequence ID" value="NZ_FWFK01000007.1"/>
</dbReference>
<gene>
    <name evidence="2" type="ORF">ROJ8625_03614</name>
</gene>
<dbReference type="EMBL" id="FWFK01000007">
    <property type="protein sequence ID" value="SLN69270.1"/>
    <property type="molecule type" value="Genomic_DNA"/>
</dbReference>
<accession>A0A1X7A366</accession>
<evidence type="ECO:0000313" key="3">
    <source>
        <dbReference type="Proteomes" id="UP000193570"/>
    </source>
</evidence>
<keyword evidence="3" id="KW-1185">Reference proteome</keyword>
<evidence type="ECO:0000313" key="2">
    <source>
        <dbReference type="EMBL" id="SLN69270.1"/>
    </source>
</evidence>
<proteinExistence type="predicted"/>
<sequence length="113" mass="12420">MASPKALRRVLADLTEDLARDELEDIMRELLSRKLSKIIDSTNALDEEGLAWLFALAEFHASKSAAPRIAEHVLRPEETTKLVARLKTEAANQRAAKAAAKAEREAAKAQNDG</sequence>
<protein>
    <submittedName>
        <fullName evidence="2">Uncharacterized protein</fullName>
    </submittedName>
</protein>